<sequence>MHQIISTLGAFLLLMGSIPTAFGRMKFLSPPEFDGPRDVRQNTVWTVGSPLELRWTPGEEGKTLSVMLYQITPEKAATFDGKFDYTESDGAEYITRDQINATDFTWLVGTRRDLSVSPMFAIAIWQQGALITDSTINIFNISDARAPPPSSTQTSSTLKTTTTGTAMATAATETGSEGRTTRSGAGAGTGVPPTPATGTAGGIETGVWAGAENGGSGSSGSSSNSSSSGLSTSEAIGVGVGATAGVVLLIALGWFLGRRCARNKHNREKLALSDPSVSNEQEIRSEYGHGDGNSGYYLGPNGTYYYYSGTASHGPPTEMGVEKDPVEALPGADVQRKVELPASGW</sequence>
<evidence type="ECO:0000256" key="2">
    <source>
        <dbReference type="ARBA" id="ARBA00022692"/>
    </source>
</evidence>
<feature type="region of interest" description="Disordered" evidence="5">
    <location>
        <begin position="143"/>
        <end position="233"/>
    </location>
</feature>
<keyword evidence="2 6" id="KW-0812">Transmembrane</keyword>
<keyword evidence="3 6" id="KW-1133">Transmembrane helix</keyword>
<evidence type="ECO:0000313" key="8">
    <source>
        <dbReference type="EMBL" id="KAK4142236.1"/>
    </source>
</evidence>
<evidence type="ECO:0000256" key="5">
    <source>
        <dbReference type="SAM" id="MobiDB-lite"/>
    </source>
</evidence>
<dbReference type="GeneID" id="87817897"/>
<feature type="signal peptide" evidence="7">
    <location>
        <begin position="1"/>
        <end position="23"/>
    </location>
</feature>
<reference evidence="8" key="1">
    <citation type="journal article" date="2023" name="Mol. Phylogenet. Evol.">
        <title>Genome-scale phylogeny and comparative genomics of the fungal order Sordariales.</title>
        <authorList>
            <person name="Hensen N."/>
            <person name="Bonometti L."/>
            <person name="Westerberg I."/>
            <person name="Brannstrom I.O."/>
            <person name="Guillou S."/>
            <person name="Cros-Aarteil S."/>
            <person name="Calhoun S."/>
            <person name="Haridas S."/>
            <person name="Kuo A."/>
            <person name="Mondo S."/>
            <person name="Pangilinan J."/>
            <person name="Riley R."/>
            <person name="LaButti K."/>
            <person name="Andreopoulos B."/>
            <person name="Lipzen A."/>
            <person name="Chen C."/>
            <person name="Yan M."/>
            <person name="Daum C."/>
            <person name="Ng V."/>
            <person name="Clum A."/>
            <person name="Steindorff A."/>
            <person name="Ohm R.A."/>
            <person name="Martin F."/>
            <person name="Silar P."/>
            <person name="Natvig D.O."/>
            <person name="Lalanne C."/>
            <person name="Gautier V."/>
            <person name="Ament-Velasquez S.L."/>
            <person name="Kruys A."/>
            <person name="Hutchinson M.I."/>
            <person name="Powell A.J."/>
            <person name="Barry K."/>
            <person name="Miller A.N."/>
            <person name="Grigoriev I.V."/>
            <person name="Debuchy R."/>
            <person name="Gladieux P."/>
            <person name="Hiltunen Thoren M."/>
            <person name="Johannesson H."/>
        </authorList>
    </citation>
    <scope>NUCLEOTIDE SEQUENCE</scope>
    <source>
        <strain evidence="8">CBS 141.50</strain>
    </source>
</reference>
<dbReference type="EMBL" id="MU853600">
    <property type="protein sequence ID" value="KAK4142236.1"/>
    <property type="molecule type" value="Genomic_DNA"/>
</dbReference>
<gene>
    <name evidence="8" type="ORF">C8A04DRAFT_30195</name>
</gene>
<comment type="subcellular location">
    <subcellularLocation>
        <location evidence="1">Membrane</location>
        <topology evidence="1">Single-pass membrane protein</topology>
    </subcellularLocation>
</comment>
<proteinExistence type="predicted"/>
<keyword evidence="7" id="KW-0732">Signal</keyword>
<feature type="region of interest" description="Disordered" evidence="5">
    <location>
        <begin position="272"/>
        <end position="292"/>
    </location>
</feature>
<evidence type="ECO:0000256" key="7">
    <source>
        <dbReference type="SAM" id="SignalP"/>
    </source>
</evidence>
<evidence type="ECO:0000256" key="1">
    <source>
        <dbReference type="ARBA" id="ARBA00004167"/>
    </source>
</evidence>
<evidence type="ECO:0000256" key="4">
    <source>
        <dbReference type="ARBA" id="ARBA00023136"/>
    </source>
</evidence>
<accession>A0AAN6ZM24</accession>
<dbReference type="PANTHER" id="PTHR15549:SF33">
    <property type="entry name" value="MEMBRANE PROTEIN WSC4, PUTATIVE (AFU_ORTHOLOGUE AFUA_5G09020)-RELATED"/>
    <property type="match status" value="1"/>
</dbReference>
<protein>
    <submittedName>
        <fullName evidence="8">Uncharacterized protein</fullName>
    </submittedName>
</protein>
<dbReference type="GO" id="GO:0071944">
    <property type="term" value="C:cell periphery"/>
    <property type="evidence" value="ECO:0007669"/>
    <property type="project" value="UniProtKB-ARBA"/>
</dbReference>
<comment type="caution">
    <text evidence="8">The sequence shown here is derived from an EMBL/GenBank/DDBJ whole genome shotgun (WGS) entry which is preliminary data.</text>
</comment>
<evidence type="ECO:0000256" key="6">
    <source>
        <dbReference type="SAM" id="Phobius"/>
    </source>
</evidence>
<dbReference type="AlphaFoldDB" id="A0AAN6ZM24"/>
<organism evidence="8 9">
    <name type="scientific">Dichotomopilus funicola</name>
    <dbReference type="NCBI Taxonomy" id="1934379"/>
    <lineage>
        <taxon>Eukaryota</taxon>
        <taxon>Fungi</taxon>
        <taxon>Dikarya</taxon>
        <taxon>Ascomycota</taxon>
        <taxon>Pezizomycotina</taxon>
        <taxon>Sordariomycetes</taxon>
        <taxon>Sordariomycetidae</taxon>
        <taxon>Sordariales</taxon>
        <taxon>Chaetomiaceae</taxon>
        <taxon>Dichotomopilus</taxon>
    </lineage>
</organism>
<keyword evidence="4 6" id="KW-0472">Membrane</keyword>
<dbReference type="GO" id="GO:0016020">
    <property type="term" value="C:membrane"/>
    <property type="evidence" value="ECO:0007669"/>
    <property type="project" value="UniProtKB-SubCell"/>
</dbReference>
<evidence type="ECO:0000256" key="3">
    <source>
        <dbReference type="ARBA" id="ARBA00022989"/>
    </source>
</evidence>
<feature type="compositionally biased region" description="Low complexity" evidence="5">
    <location>
        <begin position="151"/>
        <end position="184"/>
    </location>
</feature>
<feature type="compositionally biased region" description="Low complexity" evidence="5">
    <location>
        <begin position="219"/>
        <end position="233"/>
    </location>
</feature>
<feature type="transmembrane region" description="Helical" evidence="6">
    <location>
        <begin position="235"/>
        <end position="257"/>
    </location>
</feature>
<dbReference type="Proteomes" id="UP001302676">
    <property type="component" value="Unassembled WGS sequence"/>
</dbReference>
<dbReference type="RefSeq" id="XP_062635607.1">
    <property type="nucleotide sequence ID" value="XM_062781284.1"/>
</dbReference>
<dbReference type="InterPro" id="IPR051694">
    <property type="entry name" value="Immunoregulatory_rcpt-like"/>
</dbReference>
<name>A0AAN6ZM24_9PEZI</name>
<keyword evidence="9" id="KW-1185">Reference proteome</keyword>
<reference evidence="8" key="2">
    <citation type="submission" date="2023-05" db="EMBL/GenBank/DDBJ databases">
        <authorList>
            <consortium name="Lawrence Berkeley National Laboratory"/>
            <person name="Steindorff A."/>
            <person name="Hensen N."/>
            <person name="Bonometti L."/>
            <person name="Westerberg I."/>
            <person name="Brannstrom I.O."/>
            <person name="Guillou S."/>
            <person name="Cros-Aarteil S."/>
            <person name="Calhoun S."/>
            <person name="Haridas S."/>
            <person name="Kuo A."/>
            <person name="Mondo S."/>
            <person name="Pangilinan J."/>
            <person name="Riley R."/>
            <person name="Labutti K."/>
            <person name="Andreopoulos B."/>
            <person name="Lipzen A."/>
            <person name="Chen C."/>
            <person name="Yanf M."/>
            <person name="Daum C."/>
            <person name="Ng V."/>
            <person name="Clum A."/>
            <person name="Ohm R."/>
            <person name="Martin F."/>
            <person name="Silar P."/>
            <person name="Natvig D."/>
            <person name="Lalanne C."/>
            <person name="Gautier V."/>
            <person name="Ament-Velasquez S.L."/>
            <person name="Kruys A."/>
            <person name="Hutchinson M.I."/>
            <person name="Powell A.J."/>
            <person name="Barry K."/>
            <person name="Miller A.N."/>
            <person name="Grigoriev I.V."/>
            <person name="Debuchy R."/>
            <person name="Gladieux P."/>
            <person name="Thoren M.H."/>
            <person name="Johannesson H."/>
        </authorList>
    </citation>
    <scope>NUCLEOTIDE SEQUENCE</scope>
    <source>
        <strain evidence="8">CBS 141.50</strain>
    </source>
</reference>
<feature type="chain" id="PRO_5043013819" evidence="7">
    <location>
        <begin position="24"/>
        <end position="345"/>
    </location>
</feature>
<dbReference type="PANTHER" id="PTHR15549">
    <property type="entry name" value="PAIRED IMMUNOGLOBULIN-LIKE TYPE 2 RECEPTOR"/>
    <property type="match status" value="1"/>
</dbReference>
<evidence type="ECO:0000313" key="9">
    <source>
        <dbReference type="Proteomes" id="UP001302676"/>
    </source>
</evidence>